<dbReference type="Pfam" id="PF14824">
    <property type="entry name" value="Sirohm_synth_M"/>
    <property type="match status" value="1"/>
</dbReference>
<keyword evidence="4 15" id="KW-0489">Methyltransferase</keyword>
<dbReference type="GO" id="GO:0019354">
    <property type="term" value="P:siroheme biosynthetic process"/>
    <property type="evidence" value="ECO:0007669"/>
    <property type="project" value="UniProtKB-UniRule"/>
</dbReference>
<dbReference type="PANTHER" id="PTHR45790">
    <property type="entry name" value="SIROHEME SYNTHASE-RELATED"/>
    <property type="match status" value="1"/>
</dbReference>
<dbReference type="FunFam" id="3.40.1010.10:FF:000001">
    <property type="entry name" value="Siroheme synthase"/>
    <property type="match status" value="1"/>
</dbReference>
<dbReference type="PROSITE" id="PS00839">
    <property type="entry name" value="SUMT_1"/>
    <property type="match status" value="1"/>
</dbReference>
<dbReference type="InterPro" id="IPR028281">
    <property type="entry name" value="Sirohaem_synthase_central"/>
</dbReference>
<dbReference type="Gene3D" id="3.40.1010.10">
    <property type="entry name" value="Cobalt-precorrin-4 Transmethylase, Domain 1"/>
    <property type="match status" value="1"/>
</dbReference>
<dbReference type="GO" id="GO:0051287">
    <property type="term" value="F:NAD binding"/>
    <property type="evidence" value="ECO:0007669"/>
    <property type="project" value="InterPro"/>
</dbReference>
<comment type="pathway">
    <text evidence="15">Cofactor biosynthesis; adenosylcobalamin biosynthesis; sirohydrochlorin from precorrin-2: step 1/1.</text>
</comment>
<comment type="pathway">
    <text evidence="12 15">Porphyrin-containing compound metabolism; siroheme biosynthesis; precorrin-2 from uroporphyrinogen III: step 1/1.</text>
</comment>
<evidence type="ECO:0000256" key="11">
    <source>
        <dbReference type="ARBA" id="ARBA00023268"/>
    </source>
</evidence>
<dbReference type="NCBIfam" id="TIGR01470">
    <property type="entry name" value="cysG_Nterm"/>
    <property type="match status" value="1"/>
</dbReference>
<dbReference type="Gene3D" id="3.40.50.720">
    <property type="entry name" value="NAD(P)-binding Rossmann-like Domain"/>
    <property type="match status" value="1"/>
</dbReference>
<dbReference type="NCBIfam" id="NF004790">
    <property type="entry name" value="PRK06136.1"/>
    <property type="match status" value="1"/>
</dbReference>
<keyword evidence="10 15" id="KW-0627">Porphyrin biosynthesis</keyword>
<feature type="domain" description="Sirohaem synthase dimerisation" evidence="19">
    <location>
        <begin position="150"/>
        <end position="208"/>
    </location>
</feature>
<comment type="pathway">
    <text evidence="15">Porphyrin-containing compound metabolism; siroheme biosynthesis; siroheme from sirohydrochlorin: step 1/1.</text>
</comment>
<dbReference type="PROSITE" id="PS00840">
    <property type="entry name" value="SUMT_2"/>
    <property type="match status" value="1"/>
</dbReference>
<dbReference type="Gene3D" id="1.10.8.210">
    <property type="entry name" value="Sirohaem synthase, dimerisation domain"/>
    <property type="match status" value="1"/>
</dbReference>
<dbReference type="NCBIfam" id="NF007922">
    <property type="entry name" value="PRK10637.1"/>
    <property type="match status" value="1"/>
</dbReference>
<evidence type="ECO:0000313" key="23">
    <source>
        <dbReference type="Proteomes" id="UP000294619"/>
    </source>
</evidence>
<protein>
    <recommendedName>
        <fullName evidence="15">Siroheme synthase</fullName>
    </recommendedName>
    <domain>
        <recommendedName>
            <fullName evidence="15">Uroporphyrinogen-III C-methyltransferase</fullName>
            <shortName evidence="15">Urogen III methylase</shortName>
            <ecNumber evidence="15">2.1.1.107</ecNumber>
        </recommendedName>
        <alternativeName>
            <fullName evidence="15">SUMT</fullName>
        </alternativeName>
        <alternativeName>
            <fullName evidence="15">Uroporphyrinogen III methylase</fullName>
            <shortName evidence="15">UROM</shortName>
        </alternativeName>
    </domain>
    <domain>
        <recommendedName>
            <fullName evidence="15">Precorrin-2 dehydrogenase</fullName>
            <ecNumber evidence="15">1.3.1.76</ecNumber>
        </recommendedName>
    </domain>
    <domain>
        <recommendedName>
            <fullName evidence="15">Sirohydrochlorin ferrochelatase</fullName>
            <ecNumber evidence="15">4.99.1.4</ecNumber>
        </recommendedName>
    </domain>
</protein>
<evidence type="ECO:0000256" key="5">
    <source>
        <dbReference type="ARBA" id="ARBA00022679"/>
    </source>
</evidence>
<dbReference type="InterPro" id="IPR019478">
    <property type="entry name" value="Sirohaem_synthase_dimer_dom"/>
</dbReference>
<evidence type="ECO:0000256" key="15">
    <source>
        <dbReference type="HAMAP-Rule" id="MF_01646"/>
    </source>
</evidence>
<dbReference type="Pfam" id="PF00590">
    <property type="entry name" value="TP_methylase"/>
    <property type="match status" value="1"/>
</dbReference>
<feature type="binding site" evidence="15">
    <location>
        <begin position="331"/>
        <end position="332"/>
    </location>
    <ligand>
        <name>S-adenosyl-L-methionine</name>
        <dbReference type="ChEBI" id="CHEBI:59789"/>
    </ligand>
</feature>
<evidence type="ECO:0000256" key="16">
    <source>
        <dbReference type="PIRSR" id="PIRSR036426-1"/>
    </source>
</evidence>
<feature type="active site" description="Proton donor" evidence="15 16">
    <location>
        <position position="270"/>
    </location>
</feature>
<dbReference type="CDD" id="cd11642">
    <property type="entry name" value="SUMT"/>
    <property type="match status" value="1"/>
</dbReference>
<dbReference type="EMBL" id="VDGV01000110">
    <property type="protein sequence ID" value="TNG88748.1"/>
    <property type="molecule type" value="Genomic_DNA"/>
</dbReference>
<keyword evidence="11 15" id="KW-0511">Multifunctional enzyme</keyword>
<dbReference type="EC" id="4.99.1.4" evidence="15"/>
<evidence type="ECO:0000256" key="13">
    <source>
        <dbReference type="ARBA" id="ARBA00047561"/>
    </source>
</evidence>
<feature type="active site" description="Proton acceptor" evidence="15 16">
    <location>
        <position position="248"/>
    </location>
</feature>
<sequence>MNYLPIFVDLKQRPVLVVGGGHIAERKIAALLKAEAKVQVVAHTLNRTLQQWVSQQRLEWLAQEFDPQQVRSVYLVIAATNDNELNQQVFWAAENAQRLVNVVDDQPHCSYIFPSIIDRSPIQVAISSGGTAPVLARLLREKLEALLPQNLGAMAQISGRWREKVKVRLTQLTQRRRFWEKLFNHPTFQRLTENQQFSQAEQLLQRQLNQDYPIIGEVALVGAGPGDAGLLTLKGLQTIQQADVVLYDALVSEQVLELVRRDADKVFVGKRAGKHSVAQQDTNQLLLDYARQGKRVVRLKGGDPFVFGRGGEELEVLKAHKIPFSVVPGITAALGATAYAGIPLTHRDYAQTAMFITGHCQPDGNKLRWETLAQGNQTLVVYMGTIKAAELSRQLQAHGRSADTPVAVISNGTLAEQTVQTGQLHQLAVLAEQAPKPALIVIGEVVALQPHLAWFGEAAQQFVLTEPQLFQSNNELQSFEAFQPSQPLKKIA</sequence>
<evidence type="ECO:0000313" key="24">
    <source>
        <dbReference type="Proteomes" id="UP000305526"/>
    </source>
</evidence>
<dbReference type="GO" id="GO:0051266">
    <property type="term" value="F:sirohydrochlorin ferrochelatase activity"/>
    <property type="evidence" value="ECO:0007669"/>
    <property type="project" value="UniProtKB-EC"/>
</dbReference>
<dbReference type="UniPathway" id="UPA00148">
    <property type="reaction ID" value="UER00211"/>
</dbReference>
<dbReference type="Gene3D" id="3.30.160.110">
    <property type="entry name" value="Siroheme synthase, domain 2"/>
    <property type="match status" value="1"/>
</dbReference>
<dbReference type="Pfam" id="PF13241">
    <property type="entry name" value="NAD_binding_7"/>
    <property type="match status" value="1"/>
</dbReference>
<evidence type="ECO:0000313" key="22">
    <source>
        <dbReference type="EMBL" id="TNG88748.1"/>
    </source>
</evidence>
<evidence type="ECO:0000256" key="14">
    <source>
        <dbReference type="ARBA" id="ARBA00060548"/>
    </source>
</evidence>
<dbReference type="GO" id="GO:0032259">
    <property type="term" value="P:methylation"/>
    <property type="evidence" value="ECO:0007669"/>
    <property type="project" value="UniProtKB-KW"/>
</dbReference>
<dbReference type="InterPro" id="IPR036291">
    <property type="entry name" value="NAD(P)-bd_dom_sf"/>
</dbReference>
<evidence type="ECO:0000256" key="9">
    <source>
        <dbReference type="ARBA" id="ARBA00023239"/>
    </source>
</evidence>
<dbReference type="SUPFAM" id="SSF53790">
    <property type="entry name" value="Tetrapyrrole methylase"/>
    <property type="match status" value="1"/>
</dbReference>
<evidence type="ECO:0000313" key="21">
    <source>
        <dbReference type="EMBL" id="TCV86491.1"/>
    </source>
</evidence>
<dbReference type="RefSeq" id="WP_132966996.1">
    <property type="nucleotide sequence ID" value="NZ_LEKL01000029.1"/>
</dbReference>
<dbReference type="InterPro" id="IPR012409">
    <property type="entry name" value="Sirohaem_synth"/>
</dbReference>
<feature type="modified residue" description="Phosphoserine" evidence="15">
    <location>
        <position position="128"/>
    </location>
</feature>
<evidence type="ECO:0000259" key="20">
    <source>
        <dbReference type="Pfam" id="PF14824"/>
    </source>
</evidence>
<comment type="similarity">
    <text evidence="2 17">Belongs to the precorrin methyltransferase family.</text>
</comment>
<dbReference type="AlphaFoldDB" id="A0A4R3Y4Z9"/>
<feature type="binding site" evidence="15">
    <location>
        <position position="306"/>
    </location>
    <ligand>
        <name>S-adenosyl-L-methionine</name>
        <dbReference type="ChEBI" id="CHEBI:59789"/>
    </ligand>
</feature>
<feature type="region of interest" description="Uroporphyrinogen-III C-methyltransferase" evidence="15">
    <location>
        <begin position="216"/>
        <end position="492"/>
    </location>
</feature>
<comment type="similarity">
    <text evidence="15">In the N-terminal section; belongs to the precorrin-2 dehydrogenase / sirohydrochlorin ferrochelatase family.</text>
</comment>
<dbReference type="EC" id="1.3.1.76" evidence="15"/>
<evidence type="ECO:0000256" key="7">
    <source>
        <dbReference type="ARBA" id="ARBA00023002"/>
    </source>
</evidence>
<feature type="region of interest" description="Precorrin-2 dehydrogenase / sirohydrochlorin ferrochelatase" evidence="15">
    <location>
        <begin position="1"/>
        <end position="204"/>
    </location>
</feature>
<gene>
    <name evidence="15" type="primary">cysG</name>
    <name evidence="22" type="synonym">cobA</name>
    <name evidence="21" type="ORF">EDC16_10640</name>
    <name evidence="22" type="ORF">FHQ21_10805</name>
</gene>
<evidence type="ECO:0000259" key="18">
    <source>
        <dbReference type="Pfam" id="PF00590"/>
    </source>
</evidence>
<dbReference type="PANTHER" id="PTHR45790:SF1">
    <property type="entry name" value="SIROHEME SYNTHASE"/>
    <property type="match status" value="1"/>
</dbReference>
<dbReference type="InterPro" id="IPR006366">
    <property type="entry name" value="CobA/CysG_C"/>
</dbReference>
<keyword evidence="7 15" id="KW-0560">Oxidoreductase</keyword>
<feature type="binding site" evidence="15">
    <location>
        <begin position="301"/>
        <end position="303"/>
    </location>
    <ligand>
        <name>S-adenosyl-L-methionine</name>
        <dbReference type="ChEBI" id="CHEBI:59789"/>
    </ligand>
</feature>
<keyword evidence="5 15" id="KW-0808">Transferase</keyword>
<dbReference type="GO" id="GO:0009236">
    <property type="term" value="P:cobalamin biosynthetic process"/>
    <property type="evidence" value="ECO:0007669"/>
    <property type="project" value="UniProtKB-UniRule"/>
</dbReference>
<evidence type="ECO:0000256" key="2">
    <source>
        <dbReference type="ARBA" id="ARBA00005879"/>
    </source>
</evidence>
<feature type="binding site" evidence="15">
    <location>
        <begin position="43"/>
        <end position="44"/>
    </location>
    <ligand>
        <name>NAD(+)</name>
        <dbReference type="ChEBI" id="CHEBI:57540"/>
    </ligand>
</feature>
<keyword evidence="8 15" id="KW-0520">NAD</keyword>
<evidence type="ECO:0000256" key="12">
    <source>
        <dbReference type="ARBA" id="ARBA00025705"/>
    </source>
</evidence>
<dbReference type="PIRSF" id="PIRSF036426">
    <property type="entry name" value="Sirohaem_synth"/>
    <property type="match status" value="1"/>
</dbReference>
<dbReference type="GO" id="GO:0043115">
    <property type="term" value="F:precorrin-2 dehydrogenase activity"/>
    <property type="evidence" value="ECO:0007669"/>
    <property type="project" value="UniProtKB-UniRule"/>
</dbReference>
<dbReference type="EMBL" id="SMCP01000006">
    <property type="protein sequence ID" value="TCV86491.1"/>
    <property type="molecule type" value="Genomic_DNA"/>
</dbReference>
<dbReference type="InterPro" id="IPR000878">
    <property type="entry name" value="4pyrrol_Mease"/>
</dbReference>
<comment type="function">
    <text evidence="15">Multifunctional enzyme that catalyzes the SAM-dependent methylations of uroporphyrinogen III at position C-2 and C-7 to form precorrin-2 via precorrin-1. Then it catalyzes the NAD-dependent ring dehydrogenation of precorrin-2 to yield sirohydrochlorin. Finally, it catalyzes the ferrochelation of sirohydrochlorin to yield siroheme.</text>
</comment>
<dbReference type="InterPro" id="IPR014776">
    <property type="entry name" value="4pyrrole_Mease_sub2"/>
</dbReference>
<keyword evidence="3 15" id="KW-0169">Cobalamin biosynthesis</keyword>
<reference evidence="21 23" key="1">
    <citation type="submission" date="2019-03" db="EMBL/GenBank/DDBJ databases">
        <title>Genomic Encyclopedia of Type Strains, Phase IV (KMG-IV): sequencing the most valuable type-strain genomes for metagenomic binning, comparative biology and taxonomic classification.</title>
        <authorList>
            <person name="Goeker M."/>
        </authorList>
    </citation>
    <scope>NUCLEOTIDE SEQUENCE [LARGE SCALE GENOMIC DNA]</scope>
    <source>
        <strain evidence="21 23">DSM 28140</strain>
    </source>
</reference>
<comment type="caution">
    <text evidence="21">The sequence shown here is derived from an EMBL/GenBank/DDBJ whole genome shotgun (WGS) entry which is preliminary data.</text>
</comment>
<dbReference type="NCBIfam" id="TIGR01469">
    <property type="entry name" value="cobA_cysG_Cterm"/>
    <property type="match status" value="1"/>
</dbReference>
<comment type="similarity">
    <text evidence="15">In the C-terminal section; belongs to the precorrin methyltransferase family.</text>
</comment>
<evidence type="ECO:0000259" key="19">
    <source>
        <dbReference type="Pfam" id="PF10414"/>
    </source>
</evidence>
<dbReference type="UniPathway" id="UPA00262">
    <property type="reaction ID" value="UER00211"/>
</dbReference>
<accession>A0A4R3Y4Z9</accession>
<dbReference type="FunFam" id="3.30.160.110:FF:000001">
    <property type="entry name" value="Siroheme synthase"/>
    <property type="match status" value="1"/>
</dbReference>
<organism evidence="21 23">
    <name type="scientific">Testudinibacter aquarius</name>
    <dbReference type="NCBI Taxonomy" id="1524974"/>
    <lineage>
        <taxon>Bacteria</taxon>
        <taxon>Pseudomonadati</taxon>
        <taxon>Pseudomonadota</taxon>
        <taxon>Gammaproteobacteria</taxon>
        <taxon>Pasteurellales</taxon>
        <taxon>Pasteurellaceae</taxon>
        <taxon>Testudinibacter</taxon>
    </lineage>
</organism>
<feature type="binding site" evidence="15">
    <location>
        <position position="383"/>
    </location>
    <ligand>
        <name>S-adenosyl-L-methionine</name>
        <dbReference type="ChEBI" id="CHEBI:59789"/>
    </ligand>
</feature>
<keyword evidence="6 15" id="KW-0949">S-adenosyl-L-methionine</keyword>
<dbReference type="Proteomes" id="UP000294619">
    <property type="component" value="Unassembled WGS sequence"/>
</dbReference>
<keyword evidence="24" id="KW-1185">Reference proteome</keyword>
<comment type="catalytic activity">
    <reaction evidence="15">
        <text>siroheme + 2 H(+) = sirohydrochlorin + Fe(2+)</text>
        <dbReference type="Rhea" id="RHEA:24360"/>
        <dbReference type="ChEBI" id="CHEBI:15378"/>
        <dbReference type="ChEBI" id="CHEBI:29033"/>
        <dbReference type="ChEBI" id="CHEBI:58351"/>
        <dbReference type="ChEBI" id="CHEBI:60052"/>
        <dbReference type="EC" id="4.99.1.4"/>
    </reaction>
</comment>
<dbReference type="InterPro" id="IPR037115">
    <property type="entry name" value="Sirohaem_synt_dimer_dom_sf"/>
</dbReference>
<comment type="catalytic activity">
    <reaction evidence="13 15">
        <text>precorrin-2 + NAD(+) = sirohydrochlorin + NADH + 2 H(+)</text>
        <dbReference type="Rhea" id="RHEA:15613"/>
        <dbReference type="ChEBI" id="CHEBI:15378"/>
        <dbReference type="ChEBI" id="CHEBI:57540"/>
        <dbReference type="ChEBI" id="CHEBI:57945"/>
        <dbReference type="ChEBI" id="CHEBI:58351"/>
        <dbReference type="ChEBI" id="CHEBI:58827"/>
        <dbReference type="EC" id="1.3.1.76"/>
    </reaction>
</comment>
<dbReference type="InterPro" id="IPR003043">
    <property type="entry name" value="Uropor_MeTrfase_CS"/>
</dbReference>
<dbReference type="InterPro" id="IPR050161">
    <property type="entry name" value="Siro_Cobalamin_biosynth"/>
</dbReference>
<name>A0A4R3Y4Z9_9PAST</name>
<evidence type="ECO:0000256" key="3">
    <source>
        <dbReference type="ARBA" id="ARBA00022573"/>
    </source>
</evidence>
<feature type="binding site" evidence="15">
    <location>
        <position position="225"/>
    </location>
    <ligand>
        <name>S-adenosyl-L-methionine</name>
        <dbReference type="ChEBI" id="CHEBI:59789"/>
    </ligand>
</feature>
<dbReference type="InterPro" id="IPR014777">
    <property type="entry name" value="4pyrrole_Mease_sub1"/>
</dbReference>
<proteinExistence type="inferred from homology"/>
<comment type="catalytic activity">
    <reaction evidence="15">
        <text>uroporphyrinogen III + 2 S-adenosyl-L-methionine = precorrin-2 + 2 S-adenosyl-L-homocysteine + H(+)</text>
        <dbReference type="Rhea" id="RHEA:32459"/>
        <dbReference type="ChEBI" id="CHEBI:15378"/>
        <dbReference type="ChEBI" id="CHEBI:57308"/>
        <dbReference type="ChEBI" id="CHEBI:57856"/>
        <dbReference type="ChEBI" id="CHEBI:58827"/>
        <dbReference type="ChEBI" id="CHEBI:59789"/>
        <dbReference type="EC" id="2.1.1.107"/>
    </reaction>
</comment>
<evidence type="ECO:0000256" key="10">
    <source>
        <dbReference type="ARBA" id="ARBA00023244"/>
    </source>
</evidence>
<evidence type="ECO:0000256" key="6">
    <source>
        <dbReference type="ARBA" id="ARBA00022691"/>
    </source>
</evidence>
<dbReference type="Proteomes" id="UP000305526">
    <property type="component" value="Unassembled WGS sequence"/>
</dbReference>
<comment type="pathway">
    <text evidence="14 15">Cofactor biosynthesis; adenosylcobalamin biosynthesis; precorrin-2 from uroporphyrinogen III: step 1/1.</text>
</comment>
<keyword evidence="9 15" id="KW-0456">Lyase</keyword>
<feature type="domain" description="Siroheme synthase central" evidence="20">
    <location>
        <begin position="119"/>
        <end position="145"/>
    </location>
</feature>
<dbReference type="SUPFAM" id="SSF75615">
    <property type="entry name" value="Siroheme synthase middle domains-like"/>
    <property type="match status" value="1"/>
</dbReference>
<feature type="domain" description="Tetrapyrrole methylase" evidence="18">
    <location>
        <begin position="218"/>
        <end position="427"/>
    </location>
</feature>
<dbReference type="GO" id="GO:0004851">
    <property type="term" value="F:uroporphyrin-III C-methyltransferase activity"/>
    <property type="evidence" value="ECO:0007669"/>
    <property type="project" value="UniProtKB-UniRule"/>
</dbReference>
<evidence type="ECO:0000256" key="17">
    <source>
        <dbReference type="RuleBase" id="RU003960"/>
    </source>
</evidence>
<dbReference type="InterPro" id="IPR035996">
    <property type="entry name" value="4pyrrol_Methylase_sf"/>
</dbReference>
<keyword evidence="15" id="KW-0597">Phosphoprotein</keyword>
<feature type="binding site" evidence="15">
    <location>
        <position position="412"/>
    </location>
    <ligand>
        <name>S-adenosyl-L-methionine</name>
        <dbReference type="ChEBI" id="CHEBI:59789"/>
    </ligand>
</feature>
<evidence type="ECO:0000256" key="4">
    <source>
        <dbReference type="ARBA" id="ARBA00022603"/>
    </source>
</evidence>
<dbReference type="HAMAP" id="MF_01646">
    <property type="entry name" value="Siroheme_synth"/>
    <property type="match status" value="1"/>
</dbReference>
<reference evidence="22 24" key="2">
    <citation type="submission" date="2019-05" db="EMBL/GenBank/DDBJ databases">
        <title>Pasteurellaceae isolates from reptiles.</title>
        <authorList>
            <person name="Bojesen A.M."/>
            <person name="Lund E."/>
        </authorList>
    </citation>
    <scope>NUCLEOTIDE SEQUENCE [LARGE SCALE GENOMIC DNA]</scope>
    <source>
        <strain evidence="22 24">ELNT2x</strain>
    </source>
</reference>
<dbReference type="EC" id="2.1.1.107" evidence="15"/>
<dbReference type="InterPro" id="IPR006367">
    <property type="entry name" value="Sirohaem_synthase_N"/>
</dbReference>
<evidence type="ECO:0000256" key="8">
    <source>
        <dbReference type="ARBA" id="ARBA00023027"/>
    </source>
</evidence>
<dbReference type="SUPFAM" id="SSF51735">
    <property type="entry name" value="NAD(P)-binding Rossmann-fold domains"/>
    <property type="match status" value="1"/>
</dbReference>
<evidence type="ECO:0000256" key="1">
    <source>
        <dbReference type="ARBA" id="ARBA00005010"/>
    </source>
</evidence>
<feature type="binding site" evidence="15">
    <location>
        <begin position="22"/>
        <end position="23"/>
    </location>
    <ligand>
        <name>NAD(+)</name>
        <dbReference type="ChEBI" id="CHEBI:57540"/>
    </ligand>
</feature>
<dbReference type="Pfam" id="PF10414">
    <property type="entry name" value="CysG_dimeriser"/>
    <property type="match status" value="1"/>
</dbReference>
<dbReference type="FunFam" id="3.30.950.10:FF:000001">
    <property type="entry name" value="Siroheme synthase"/>
    <property type="match status" value="1"/>
</dbReference>
<comment type="pathway">
    <text evidence="1 15">Porphyrin-containing compound metabolism; siroheme biosynthesis; sirohydrochlorin from precorrin-2: step 1/1.</text>
</comment>
<dbReference type="Gene3D" id="3.30.950.10">
    <property type="entry name" value="Methyltransferase, Cobalt-precorrin-4 Transmethylase, Domain 2"/>
    <property type="match status" value="1"/>
</dbReference>